<dbReference type="EMBL" id="LNTU01000039">
    <property type="protein sequence ID" value="KXF75129.1"/>
    <property type="molecule type" value="Genomic_DNA"/>
</dbReference>
<dbReference type="PIRSF" id="PIRSF006066">
    <property type="entry name" value="HI0050"/>
    <property type="match status" value="1"/>
</dbReference>
<feature type="transmembrane region" description="Helical" evidence="7">
    <location>
        <begin position="312"/>
        <end position="342"/>
    </location>
</feature>
<keyword evidence="10" id="KW-1185">Reference proteome</keyword>
<dbReference type="Proteomes" id="UP000070107">
    <property type="component" value="Unassembled WGS sequence"/>
</dbReference>
<keyword evidence="2" id="KW-1003">Cell membrane</keyword>
<evidence type="ECO:0000256" key="5">
    <source>
        <dbReference type="ARBA" id="ARBA00022989"/>
    </source>
</evidence>
<evidence type="ECO:0000256" key="1">
    <source>
        <dbReference type="ARBA" id="ARBA00004429"/>
    </source>
</evidence>
<dbReference type="InterPro" id="IPR004681">
    <property type="entry name" value="TRAP_DctM"/>
</dbReference>
<evidence type="ECO:0000256" key="4">
    <source>
        <dbReference type="ARBA" id="ARBA00022692"/>
    </source>
</evidence>
<dbReference type="InterPro" id="IPR010656">
    <property type="entry name" value="DctM"/>
</dbReference>
<feature type="transmembrane region" description="Helical" evidence="7">
    <location>
        <begin position="168"/>
        <end position="191"/>
    </location>
</feature>
<sequence length="425" mass="44300">MSLVLLLVFAVTLVAGAPVAVSLGLSSAVVIAVYGLPINVLAQRTVNALDSTPLLAVPLFILAASLLNAMGVTTHIFDLVRLLVGRIRGAVAQVSILVSLIFSGVSGAALADIGALGKIQIDQMTGQGYKKNFAAGITIAAATIGPIFPPSIPIIIYASVANVSAVQLLIAGIVPALLITLFLMVQVAIIARLYDLPRDVVSPSLRAVARKAFVSFPALLTPVLLIGGLLSGWFGPTEVAGITVAYALLIGFAVYRTLTPQKVWESLRETVEATASILFIVAAAAVFAWVLTLDRVPAKAGAFLLGLSDDPFILLLLVNILLLVVGMVLESIAAILIIAPIVAPALHAAGVDPLQLGIVFVLNLMIGLLTPPIGMSLYMVSIVAKMPVHAVIRGVLPFLIPLLLSLLVVSAVPAISTWLPRLMMQ</sequence>
<name>A0A135HPK9_9HYPH</name>
<comment type="subcellular location">
    <subcellularLocation>
        <location evidence="1 7">Cell inner membrane</location>
        <topology evidence="1 7">Multi-pass membrane protein</topology>
    </subcellularLocation>
</comment>
<keyword evidence="5 7" id="KW-1133">Transmembrane helix</keyword>
<keyword evidence="7" id="KW-0813">Transport</keyword>
<organism evidence="9 10">
    <name type="scientific">Paramesorhizobium deserti</name>
    <dbReference type="NCBI Taxonomy" id="1494590"/>
    <lineage>
        <taxon>Bacteria</taxon>
        <taxon>Pseudomonadati</taxon>
        <taxon>Pseudomonadota</taxon>
        <taxon>Alphaproteobacteria</taxon>
        <taxon>Hyphomicrobiales</taxon>
        <taxon>Phyllobacteriaceae</taxon>
        <taxon>Paramesorhizobium</taxon>
    </lineage>
</organism>
<gene>
    <name evidence="9" type="ORF">ATN84_20860</name>
</gene>
<keyword evidence="3 7" id="KW-0997">Cell inner membrane</keyword>
<feature type="transmembrane region" description="Helical" evidence="7">
    <location>
        <begin position="132"/>
        <end position="156"/>
    </location>
</feature>
<dbReference type="AlphaFoldDB" id="A0A135HPK9"/>
<dbReference type="GO" id="GO:0022857">
    <property type="term" value="F:transmembrane transporter activity"/>
    <property type="evidence" value="ECO:0007669"/>
    <property type="project" value="UniProtKB-UniRule"/>
</dbReference>
<feature type="transmembrane region" description="Helical" evidence="7">
    <location>
        <begin position="239"/>
        <end position="258"/>
    </location>
</feature>
<feature type="domain" description="TRAP C4-dicarboxylate transport system permease DctM subunit" evidence="8">
    <location>
        <begin position="6"/>
        <end position="415"/>
    </location>
</feature>
<dbReference type="RefSeq" id="WP_068884910.1">
    <property type="nucleotide sequence ID" value="NZ_LNTU01000039.1"/>
</dbReference>
<comment type="similarity">
    <text evidence="7">Belongs to the TRAP transporter large permease family.</text>
</comment>
<evidence type="ECO:0000313" key="9">
    <source>
        <dbReference type="EMBL" id="KXF75129.1"/>
    </source>
</evidence>
<evidence type="ECO:0000256" key="3">
    <source>
        <dbReference type="ARBA" id="ARBA00022519"/>
    </source>
</evidence>
<feature type="transmembrane region" description="Helical" evidence="7">
    <location>
        <begin position="354"/>
        <end position="378"/>
    </location>
</feature>
<accession>A0A135HPK9</accession>
<feature type="transmembrane region" description="Helical" evidence="7">
    <location>
        <begin position="398"/>
        <end position="419"/>
    </location>
</feature>
<feature type="transmembrane region" description="Helical" evidence="7">
    <location>
        <begin position="89"/>
        <end position="111"/>
    </location>
</feature>
<dbReference type="GO" id="GO:0005886">
    <property type="term" value="C:plasma membrane"/>
    <property type="evidence" value="ECO:0007669"/>
    <property type="project" value="UniProtKB-SubCell"/>
</dbReference>
<evidence type="ECO:0000256" key="2">
    <source>
        <dbReference type="ARBA" id="ARBA00022475"/>
    </source>
</evidence>
<comment type="function">
    <text evidence="7">Part of the tripartite ATP-independent periplasmic (TRAP) transport system.</text>
</comment>
<feature type="transmembrane region" description="Helical" evidence="7">
    <location>
        <begin position="212"/>
        <end position="233"/>
    </location>
</feature>
<dbReference type="NCBIfam" id="TIGR00786">
    <property type="entry name" value="dctM"/>
    <property type="match status" value="1"/>
</dbReference>
<protein>
    <recommendedName>
        <fullName evidence="7">TRAP transporter large permease protein</fullName>
    </recommendedName>
</protein>
<feature type="transmembrane region" description="Helical" evidence="7">
    <location>
        <begin position="270"/>
        <end position="292"/>
    </location>
</feature>
<feature type="transmembrane region" description="Helical" evidence="7">
    <location>
        <begin position="54"/>
        <end position="77"/>
    </location>
</feature>
<keyword evidence="6 7" id="KW-0472">Membrane</keyword>
<keyword evidence="4 7" id="KW-0812">Transmembrane</keyword>
<evidence type="ECO:0000259" key="8">
    <source>
        <dbReference type="Pfam" id="PF06808"/>
    </source>
</evidence>
<evidence type="ECO:0000313" key="10">
    <source>
        <dbReference type="Proteomes" id="UP000070107"/>
    </source>
</evidence>
<comment type="caution">
    <text evidence="9">The sequence shown here is derived from an EMBL/GenBank/DDBJ whole genome shotgun (WGS) entry which is preliminary data.</text>
</comment>
<dbReference type="Pfam" id="PF06808">
    <property type="entry name" value="DctM"/>
    <property type="match status" value="1"/>
</dbReference>
<dbReference type="PANTHER" id="PTHR33362">
    <property type="entry name" value="SIALIC ACID TRAP TRANSPORTER PERMEASE PROTEIN SIAT-RELATED"/>
    <property type="match status" value="1"/>
</dbReference>
<proteinExistence type="inferred from homology"/>
<evidence type="ECO:0000256" key="7">
    <source>
        <dbReference type="RuleBase" id="RU369079"/>
    </source>
</evidence>
<comment type="subunit">
    <text evidence="7">The complex comprises the extracytoplasmic solute receptor protein and the two transmembrane proteins.</text>
</comment>
<dbReference type="STRING" id="1494590.ATN84_20860"/>
<feature type="transmembrane region" description="Helical" evidence="7">
    <location>
        <begin position="26"/>
        <end position="42"/>
    </location>
</feature>
<dbReference type="PANTHER" id="PTHR33362:SF3">
    <property type="entry name" value="SIALIC ACID TRAP TRANSPORTER PERMEASE PROTEIN SIAT"/>
    <property type="match status" value="1"/>
</dbReference>
<dbReference type="OrthoDB" id="9790209at2"/>
<evidence type="ECO:0000256" key="6">
    <source>
        <dbReference type="ARBA" id="ARBA00023136"/>
    </source>
</evidence>
<reference evidence="9 10" key="1">
    <citation type="submission" date="2015-11" db="EMBL/GenBank/DDBJ databases">
        <title>Draft genome sequence of Paramesorhizobium deserti A-3-E, a strain highly resistant to diverse beta-lactam antibiotics.</title>
        <authorList>
            <person name="Lv R."/>
            <person name="Yang X."/>
            <person name="Fang N."/>
            <person name="Guo J."/>
            <person name="Luo X."/>
            <person name="Peng F."/>
            <person name="Yang R."/>
            <person name="Cui Y."/>
            <person name="Fang C."/>
            <person name="Song Y."/>
        </authorList>
    </citation>
    <scope>NUCLEOTIDE SEQUENCE [LARGE SCALE GENOMIC DNA]</scope>
    <source>
        <strain evidence="9 10">A-3-E</strain>
    </source>
</reference>